<dbReference type="RefSeq" id="WP_012477549.1">
    <property type="nucleotide sequence ID" value="NC_010882.1"/>
</dbReference>
<keyword evidence="1" id="KW-0614">Plasmid</keyword>
<dbReference type="EMBL" id="DQ629589">
    <property type="protein sequence ID" value="ABG29065.1"/>
    <property type="molecule type" value="Genomic_DNA"/>
</dbReference>
<geneLocation type="plasmid" evidence="1">
    <name>pRA1</name>
</geneLocation>
<dbReference type="AlphaFoldDB" id="Q157E8"/>
<protein>
    <submittedName>
        <fullName evidence="1">Uncharacterized protein</fullName>
    </submittedName>
</protein>
<proteinExistence type="predicted"/>
<reference evidence="1" key="1">
    <citation type="submission" date="2006-05" db="EMBL/GenBank/DDBJ databases">
        <title>Complete sequence of the cryptic plasmid pRA1 from Rhodococcus aetherivorans I24.</title>
        <authorList>
            <person name="Taylor J.A."/>
            <person name="Lessard P.A."/>
            <person name="Sinskey A.J."/>
            <person name="Archer J.A.C."/>
        </authorList>
    </citation>
    <scope>NUCLEOTIDE SEQUENCE</scope>
    <source>
        <strain evidence="1">I24</strain>
        <plasmid evidence="1">pRA1</plasmid>
    </source>
</reference>
<accession>Q157E8</accession>
<name>Q157E8_9NOCA</name>
<sequence length="76" mass="8253">MYGPSAYPAWGVSLNLAQRSSTRDGITLHDPAEVVMCAEHPVTRLSEGDLRALARDALALADQLANLTYAPMENLR</sequence>
<evidence type="ECO:0000313" key="1">
    <source>
        <dbReference type="EMBL" id="ABG29065.1"/>
    </source>
</evidence>
<organism evidence="1">
    <name type="scientific">Rhodococcus aetherivorans I24</name>
    <dbReference type="NCBI Taxonomy" id="1036179"/>
    <lineage>
        <taxon>Bacteria</taxon>
        <taxon>Bacillati</taxon>
        <taxon>Actinomycetota</taxon>
        <taxon>Actinomycetes</taxon>
        <taxon>Mycobacteriales</taxon>
        <taxon>Nocardiaceae</taxon>
        <taxon>Rhodococcus</taxon>
    </lineage>
</organism>